<dbReference type="OrthoDB" id="114878at2157"/>
<dbReference type="RefSeq" id="WP_012964904.1">
    <property type="nucleotide sequence ID" value="NC_013849.1"/>
</dbReference>
<evidence type="ECO:0000256" key="1">
    <source>
        <dbReference type="ARBA" id="ARBA00010702"/>
    </source>
</evidence>
<dbReference type="GO" id="GO:0016787">
    <property type="term" value="F:hydrolase activity"/>
    <property type="evidence" value="ECO:0007669"/>
    <property type="project" value="UniProtKB-KW"/>
</dbReference>
<feature type="binding site" evidence="3">
    <location>
        <position position="50"/>
    </location>
    <ligand>
        <name>Mg(2+)</name>
        <dbReference type="ChEBI" id="CHEBI:18420"/>
        <label>1</label>
    </ligand>
</feature>
<dbReference type="PANTHER" id="PTHR16222:SF24">
    <property type="entry name" value="ADP-RIBOSYLHYDROLASE ARH3"/>
    <property type="match status" value="1"/>
</dbReference>
<name>D3S2M7_FERPA</name>
<accession>D3S2M7</accession>
<dbReference type="PaxDb" id="589924-Ferp_0380"/>
<feature type="binding site" evidence="3">
    <location>
        <position position="51"/>
    </location>
    <ligand>
        <name>Mg(2+)</name>
        <dbReference type="ChEBI" id="CHEBI:18420"/>
        <label>1</label>
    </ligand>
</feature>
<organism evidence="4 5">
    <name type="scientific">Ferroglobus placidus (strain DSM 10642 / AEDII12DO)</name>
    <dbReference type="NCBI Taxonomy" id="589924"/>
    <lineage>
        <taxon>Archaea</taxon>
        <taxon>Methanobacteriati</taxon>
        <taxon>Methanobacteriota</taxon>
        <taxon>Archaeoglobi</taxon>
        <taxon>Archaeoglobales</taxon>
        <taxon>Archaeoglobaceae</taxon>
        <taxon>Ferroglobus</taxon>
    </lineage>
</organism>
<evidence type="ECO:0000256" key="2">
    <source>
        <dbReference type="ARBA" id="ARBA00022801"/>
    </source>
</evidence>
<keyword evidence="2" id="KW-0378">Hydrolase</keyword>
<keyword evidence="5" id="KW-1185">Reference proteome</keyword>
<dbReference type="PANTHER" id="PTHR16222">
    <property type="entry name" value="ADP-RIBOSYLGLYCOHYDROLASE"/>
    <property type="match status" value="1"/>
</dbReference>
<dbReference type="Gene3D" id="1.10.4080.10">
    <property type="entry name" value="ADP-ribosylation/Crystallin J1"/>
    <property type="match status" value="1"/>
</dbReference>
<dbReference type="GO" id="GO:0046872">
    <property type="term" value="F:metal ion binding"/>
    <property type="evidence" value="ECO:0007669"/>
    <property type="project" value="UniProtKB-KW"/>
</dbReference>
<dbReference type="Proteomes" id="UP000002613">
    <property type="component" value="Chromosome"/>
</dbReference>
<comment type="cofactor">
    <cofactor evidence="3">
        <name>Mg(2+)</name>
        <dbReference type="ChEBI" id="CHEBI:18420"/>
    </cofactor>
    <text evidence="3">Binds 2 magnesium ions per subunit.</text>
</comment>
<dbReference type="KEGG" id="fpl:Ferp_0380"/>
<proteinExistence type="inferred from homology"/>
<dbReference type="InterPro" id="IPR050792">
    <property type="entry name" value="ADP-ribosylglycohydrolase"/>
</dbReference>
<dbReference type="STRING" id="589924.Ferp_0380"/>
<keyword evidence="3" id="KW-0479">Metal-binding</keyword>
<dbReference type="eggNOG" id="arCOG04448">
    <property type="taxonomic scope" value="Archaea"/>
</dbReference>
<dbReference type="SUPFAM" id="SSF101478">
    <property type="entry name" value="ADP-ribosylglycohydrolase"/>
    <property type="match status" value="1"/>
</dbReference>
<evidence type="ECO:0000313" key="5">
    <source>
        <dbReference type="Proteomes" id="UP000002613"/>
    </source>
</evidence>
<dbReference type="InterPro" id="IPR036705">
    <property type="entry name" value="Ribosyl_crysJ1_sf"/>
</dbReference>
<feature type="binding site" evidence="3">
    <location>
        <position position="245"/>
    </location>
    <ligand>
        <name>Mg(2+)</name>
        <dbReference type="ChEBI" id="CHEBI:18420"/>
        <label>1</label>
    </ligand>
</feature>
<feature type="binding site" evidence="3">
    <location>
        <position position="243"/>
    </location>
    <ligand>
        <name>Mg(2+)</name>
        <dbReference type="ChEBI" id="CHEBI:18420"/>
        <label>1</label>
    </ligand>
</feature>
<dbReference type="EMBL" id="CP001899">
    <property type="protein sequence ID" value="ADC64557.1"/>
    <property type="molecule type" value="Genomic_DNA"/>
</dbReference>
<reference evidence="5" key="1">
    <citation type="submission" date="2010-02" db="EMBL/GenBank/DDBJ databases">
        <title>Complete sequence of Ferroglobus placidus DSM 10642.</title>
        <authorList>
            <consortium name="US DOE Joint Genome Institute"/>
            <person name="Lucas S."/>
            <person name="Copeland A."/>
            <person name="Lapidus A."/>
            <person name="Cheng J.-F."/>
            <person name="Bruce D."/>
            <person name="Goodwin L."/>
            <person name="Pitluck S."/>
            <person name="Saunders E."/>
            <person name="Brettin T."/>
            <person name="Detter J.C."/>
            <person name="Han C."/>
            <person name="Tapia R."/>
            <person name="Larimer F."/>
            <person name="Land M."/>
            <person name="Hauser L."/>
            <person name="Kyrpides N."/>
            <person name="Ivanova N."/>
            <person name="Holmes D."/>
            <person name="Lovley D."/>
            <person name="Kyrpides N."/>
            <person name="Anderson I.J."/>
            <person name="Woyke T."/>
        </authorList>
    </citation>
    <scope>NUCLEOTIDE SEQUENCE [LARGE SCALE GENOMIC DNA]</scope>
    <source>
        <strain evidence="5">DSM 10642 / AEDII12DO</strain>
    </source>
</reference>
<feature type="binding site" evidence="3">
    <location>
        <position position="246"/>
    </location>
    <ligand>
        <name>Mg(2+)</name>
        <dbReference type="ChEBI" id="CHEBI:18420"/>
        <label>1</label>
    </ligand>
</feature>
<protein>
    <submittedName>
        <fullName evidence="4">ADP-ribosylation/Crystallin J1</fullName>
    </submittedName>
</protein>
<dbReference type="GeneID" id="8777878"/>
<sequence length="297" mass="32843">MIDQFRGCILGLAIGDALGMPYEGSDSVDLNELAFRDSPFGDLKAGEYTDDTEQTIMLAESIIETIYFSPENFAEKLKRADFRRRYGPTSRRAISRLQMGASWKESGVESDTCGAAMRVAPIGLVYHFNYSLVENYCSISSMITHKGRGAIAGAVAVGVAVAMLINEDFNLEELLGFVSKHDSFLAEKIEYAYEIRDKDERAAAKEIGNSIMSYDVVPLAFYCFFSSKNYVEGVKKAIKCGGDTDTAAAITGAFFGTRDGYSSIPEALRKVENHDYLLQLADKLYETYLKIASIVRK</sequence>
<evidence type="ECO:0000313" key="4">
    <source>
        <dbReference type="EMBL" id="ADC64557.1"/>
    </source>
</evidence>
<evidence type="ECO:0000256" key="3">
    <source>
        <dbReference type="PIRSR" id="PIRSR605502-1"/>
    </source>
</evidence>
<dbReference type="InterPro" id="IPR005502">
    <property type="entry name" value="Ribosyl_crysJ1"/>
</dbReference>
<reference evidence="4 5" key="2">
    <citation type="journal article" date="2011" name="Stand. Genomic Sci.">
        <title>Complete genome sequence of Ferroglobus placidus AEDII12DO.</title>
        <authorList>
            <person name="Anderson I."/>
            <person name="Risso C."/>
            <person name="Holmes D."/>
            <person name="Lucas S."/>
            <person name="Copeland A."/>
            <person name="Lapidus A."/>
            <person name="Cheng J.F."/>
            <person name="Bruce D."/>
            <person name="Goodwin L."/>
            <person name="Pitluck S."/>
            <person name="Saunders E."/>
            <person name="Brettin T."/>
            <person name="Detter J.C."/>
            <person name="Han C."/>
            <person name="Tapia R."/>
            <person name="Larimer F."/>
            <person name="Land M."/>
            <person name="Hauser L."/>
            <person name="Woyke T."/>
            <person name="Lovley D."/>
            <person name="Kyrpides N."/>
            <person name="Ivanova N."/>
        </authorList>
    </citation>
    <scope>NUCLEOTIDE SEQUENCE [LARGE SCALE GENOMIC DNA]</scope>
    <source>
        <strain evidence="5">DSM 10642 / AEDII12DO</strain>
    </source>
</reference>
<dbReference type="Pfam" id="PF03747">
    <property type="entry name" value="ADP_ribosyl_GH"/>
    <property type="match status" value="1"/>
</dbReference>
<keyword evidence="3" id="KW-0460">Magnesium</keyword>
<dbReference type="HOGENOM" id="CLU_024566_7_0_2"/>
<comment type="similarity">
    <text evidence="1">Belongs to the ADP-ribosylglycohydrolase family.</text>
</comment>
<feature type="binding site" evidence="3">
    <location>
        <position position="49"/>
    </location>
    <ligand>
        <name>Mg(2+)</name>
        <dbReference type="ChEBI" id="CHEBI:18420"/>
        <label>1</label>
    </ligand>
</feature>
<gene>
    <name evidence="4" type="ordered locus">Ferp_0380</name>
</gene>
<dbReference type="AlphaFoldDB" id="D3S2M7"/>